<dbReference type="EC" id="2.7.7.65" evidence="1"/>
<dbReference type="InterPro" id="IPR050469">
    <property type="entry name" value="Diguanylate_Cyclase"/>
</dbReference>
<feature type="transmembrane region" description="Helical" evidence="3">
    <location>
        <begin position="30"/>
        <end position="49"/>
    </location>
</feature>
<feature type="domain" description="GGDEF" evidence="4">
    <location>
        <begin position="228"/>
        <end position="362"/>
    </location>
</feature>
<feature type="transmembrane region" description="Helical" evidence="3">
    <location>
        <begin position="109"/>
        <end position="126"/>
    </location>
</feature>
<keyword evidence="5" id="KW-0548">Nucleotidyltransferase</keyword>
<feature type="transmembrane region" description="Helical" evidence="3">
    <location>
        <begin position="133"/>
        <end position="151"/>
    </location>
</feature>
<evidence type="ECO:0000313" key="5">
    <source>
        <dbReference type="EMBL" id="MEL0612980.1"/>
    </source>
</evidence>
<keyword evidence="3" id="KW-1133">Transmembrane helix</keyword>
<feature type="transmembrane region" description="Helical" evidence="3">
    <location>
        <begin position="82"/>
        <end position="103"/>
    </location>
</feature>
<evidence type="ECO:0000313" key="6">
    <source>
        <dbReference type="Proteomes" id="UP001379949"/>
    </source>
</evidence>
<keyword evidence="3" id="KW-0472">Membrane</keyword>
<gene>
    <name evidence="5" type="ORF">V6242_07470</name>
</gene>
<dbReference type="InterPro" id="IPR043128">
    <property type="entry name" value="Rev_trsase/Diguanyl_cyclase"/>
</dbReference>
<sequence>MPPSKNNWLEKLLNFGISEGSANNLNYKQVVNLALALLCVTDAGMMLVFALQQAYWVVGFYAIFMVISLFGFYLHSRHYFSLVKLIVPFSTIVQIVVTSLYFFGPGSDFHWLFVTVAAYAFTAFRPDEKIMRHGVVLLSVMLFTACEVFPVEGVHMSNADQRLTAVLTFLWTLFTLAVVINVVIARLRKVNDYLRVLAEKDELTGLANRRKVLANAVIMYTEAMHYHQPCVFAILDLDHFKRINDTFGHDAGDLVLSEISGVMQSCLNKGDAIGRYGGEEFVAIMGNTTLTEAQQKMDSLRETVENTYITTEKGIVIPVTVSIGLAAISSQTKRYEDVLTLADTALYQAKKTGRNRVIAQQPTF</sequence>
<dbReference type="EMBL" id="JBAKAR010000004">
    <property type="protein sequence ID" value="MEL0612980.1"/>
    <property type="molecule type" value="Genomic_DNA"/>
</dbReference>
<keyword evidence="5" id="KW-0808">Transferase</keyword>
<keyword evidence="6" id="KW-1185">Reference proteome</keyword>
<evidence type="ECO:0000256" key="1">
    <source>
        <dbReference type="ARBA" id="ARBA00012528"/>
    </source>
</evidence>
<evidence type="ECO:0000256" key="2">
    <source>
        <dbReference type="ARBA" id="ARBA00034247"/>
    </source>
</evidence>
<dbReference type="CDD" id="cd01949">
    <property type="entry name" value="GGDEF"/>
    <property type="match status" value="1"/>
</dbReference>
<organism evidence="5 6">
    <name type="scientific">Marinomonas arenicola</name>
    <dbReference type="NCBI Taxonomy" id="569601"/>
    <lineage>
        <taxon>Bacteria</taxon>
        <taxon>Pseudomonadati</taxon>
        <taxon>Pseudomonadota</taxon>
        <taxon>Gammaproteobacteria</taxon>
        <taxon>Oceanospirillales</taxon>
        <taxon>Oceanospirillaceae</taxon>
        <taxon>Marinomonas</taxon>
    </lineage>
</organism>
<evidence type="ECO:0000256" key="3">
    <source>
        <dbReference type="SAM" id="Phobius"/>
    </source>
</evidence>
<name>A0ABU9G3X3_9GAMM</name>
<feature type="transmembrane region" description="Helical" evidence="3">
    <location>
        <begin position="163"/>
        <end position="185"/>
    </location>
</feature>
<dbReference type="SMART" id="SM00267">
    <property type="entry name" value="GGDEF"/>
    <property type="match status" value="1"/>
</dbReference>
<dbReference type="PANTHER" id="PTHR45138:SF9">
    <property type="entry name" value="DIGUANYLATE CYCLASE DGCM-RELATED"/>
    <property type="match status" value="1"/>
</dbReference>
<reference evidence="5 6" key="1">
    <citation type="submission" date="2024-02" db="EMBL/GenBank/DDBJ databases">
        <title>Bacteria isolated from the canopy kelp, Nereocystis luetkeana.</title>
        <authorList>
            <person name="Pfister C.A."/>
            <person name="Younker I.T."/>
            <person name="Light S.H."/>
        </authorList>
    </citation>
    <scope>NUCLEOTIDE SEQUENCE [LARGE SCALE GENOMIC DNA]</scope>
    <source>
        <strain evidence="5 6">TI.4.07</strain>
    </source>
</reference>
<dbReference type="NCBIfam" id="TIGR00254">
    <property type="entry name" value="GGDEF"/>
    <property type="match status" value="1"/>
</dbReference>
<dbReference type="PANTHER" id="PTHR45138">
    <property type="entry name" value="REGULATORY COMPONENTS OF SENSORY TRANSDUCTION SYSTEM"/>
    <property type="match status" value="1"/>
</dbReference>
<proteinExistence type="predicted"/>
<comment type="catalytic activity">
    <reaction evidence="2">
        <text>2 GTP = 3',3'-c-di-GMP + 2 diphosphate</text>
        <dbReference type="Rhea" id="RHEA:24898"/>
        <dbReference type="ChEBI" id="CHEBI:33019"/>
        <dbReference type="ChEBI" id="CHEBI:37565"/>
        <dbReference type="ChEBI" id="CHEBI:58805"/>
        <dbReference type="EC" id="2.7.7.65"/>
    </reaction>
</comment>
<dbReference type="Pfam" id="PF00990">
    <property type="entry name" value="GGDEF"/>
    <property type="match status" value="1"/>
</dbReference>
<dbReference type="InterPro" id="IPR029787">
    <property type="entry name" value="Nucleotide_cyclase"/>
</dbReference>
<dbReference type="Gene3D" id="3.30.70.270">
    <property type="match status" value="1"/>
</dbReference>
<comment type="caution">
    <text evidence="5">The sequence shown here is derived from an EMBL/GenBank/DDBJ whole genome shotgun (WGS) entry which is preliminary data.</text>
</comment>
<dbReference type="GO" id="GO:0052621">
    <property type="term" value="F:diguanylate cyclase activity"/>
    <property type="evidence" value="ECO:0007669"/>
    <property type="project" value="UniProtKB-EC"/>
</dbReference>
<dbReference type="PROSITE" id="PS50887">
    <property type="entry name" value="GGDEF"/>
    <property type="match status" value="1"/>
</dbReference>
<dbReference type="Proteomes" id="UP001379949">
    <property type="component" value="Unassembled WGS sequence"/>
</dbReference>
<protein>
    <recommendedName>
        <fullName evidence="1">diguanylate cyclase</fullName>
        <ecNumber evidence="1">2.7.7.65</ecNumber>
    </recommendedName>
</protein>
<accession>A0ABU9G3X3</accession>
<dbReference type="RefSeq" id="WP_341566827.1">
    <property type="nucleotide sequence ID" value="NZ_JBAKAR010000004.1"/>
</dbReference>
<dbReference type="SUPFAM" id="SSF55073">
    <property type="entry name" value="Nucleotide cyclase"/>
    <property type="match status" value="1"/>
</dbReference>
<dbReference type="InterPro" id="IPR000160">
    <property type="entry name" value="GGDEF_dom"/>
</dbReference>
<evidence type="ECO:0000259" key="4">
    <source>
        <dbReference type="PROSITE" id="PS50887"/>
    </source>
</evidence>
<keyword evidence="3" id="KW-0812">Transmembrane</keyword>
<feature type="transmembrane region" description="Helical" evidence="3">
    <location>
        <begin position="55"/>
        <end position="75"/>
    </location>
</feature>